<proteinExistence type="predicted"/>
<dbReference type="Proteomes" id="UP000702425">
    <property type="component" value="Unassembled WGS sequence"/>
</dbReference>
<evidence type="ECO:0000313" key="2">
    <source>
        <dbReference type="Proteomes" id="UP000702425"/>
    </source>
</evidence>
<comment type="caution">
    <text evidence="1">The sequence shown here is derived from an EMBL/GenBank/DDBJ whole genome shotgun (WGS) entry which is preliminary data.</text>
</comment>
<reference evidence="1 2" key="1">
    <citation type="journal article" date="2020" name="Sci. Rep.">
        <title>A novel cyanobacterial geosmin producer, revising GeoA distribution and dispersion patterns in Bacteria.</title>
        <authorList>
            <person name="Churro C."/>
            <person name="Semedo-Aguiar A.P."/>
            <person name="Silva A.D."/>
            <person name="Pereira-Leal J.B."/>
            <person name="Leite R.B."/>
        </authorList>
    </citation>
    <scope>NUCLEOTIDE SEQUENCE [LARGE SCALE GENOMIC DNA]</scope>
    <source>
        <strain evidence="1 2">IPMA8</strain>
    </source>
</reference>
<gene>
    <name evidence="1" type="ORF">E5S67_01677</name>
</gene>
<accession>A0ABX2CU80</accession>
<dbReference type="RefSeq" id="WP_172186611.1">
    <property type="nucleotide sequence ID" value="NZ_CAWPPK010000135.1"/>
</dbReference>
<evidence type="ECO:0000313" key="1">
    <source>
        <dbReference type="EMBL" id="NQE33954.1"/>
    </source>
</evidence>
<dbReference type="EMBL" id="SRRZ01000022">
    <property type="protein sequence ID" value="NQE33954.1"/>
    <property type="molecule type" value="Genomic_DNA"/>
</dbReference>
<sequence>MRSQNATKKKNGKCDILTPERYVGAEAEALEEEEGLDEKRLHLTAKWERQFAESAKLEAMIRENLPRVGYGR</sequence>
<organism evidence="1 2">
    <name type="scientific">Microcoleus asticus IPMA8</name>
    <dbReference type="NCBI Taxonomy" id="2563858"/>
    <lineage>
        <taxon>Bacteria</taxon>
        <taxon>Bacillati</taxon>
        <taxon>Cyanobacteriota</taxon>
        <taxon>Cyanophyceae</taxon>
        <taxon>Oscillatoriophycideae</taxon>
        <taxon>Oscillatoriales</taxon>
        <taxon>Microcoleaceae</taxon>
        <taxon>Microcoleus</taxon>
        <taxon>Microcoleus asticus</taxon>
    </lineage>
</organism>
<keyword evidence="2" id="KW-1185">Reference proteome</keyword>
<protein>
    <submittedName>
        <fullName evidence="1">Uncharacterized protein</fullName>
    </submittedName>
</protein>
<name>A0ABX2CU80_9CYAN</name>